<gene>
    <name evidence="3" type="ORF">ACFPFU_10365</name>
</gene>
<dbReference type="SUPFAM" id="SSF89550">
    <property type="entry name" value="PHP domain-like"/>
    <property type="match status" value="1"/>
</dbReference>
<dbReference type="InterPro" id="IPR003959">
    <property type="entry name" value="ATPase_AAA_core"/>
</dbReference>
<accession>A0ABV9T078</accession>
<feature type="coiled-coil region" evidence="1">
    <location>
        <begin position="557"/>
        <end position="668"/>
    </location>
</feature>
<name>A0ABV9T078_9BACT</name>
<dbReference type="InterPro" id="IPR016195">
    <property type="entry name" value="Pol/histidinol_Pase-like"/>
</dbReference>
<dbReference type="Gene3D" id="3.40.50.300">
    <property type="entry name" value="P-loop containing nucleotide triphosphate hydrolases"/>
    <property type="match status" value="1"/>
</dbReference>
<proteinExistence type="predicted"/>
<dbReference type="EMBL" id="JBHSJJ010000005">
    <property type="protein sequence ID" value="MFC4872092.1"/>
    <property type="molecule type" value="Genomic_DNA"/>
</dbReference>
<keyword evidence="4" id="KW-1185">Reference proteome</keyword>
<dbReference type="NCBIfam" id="NF045780">
    <property type="entry name" value="TrlF_fam_ATP"/>
    <property type="match status" value="1"/>
</dbReference>
<dbReference type="RefSeq" id="WP_377064186.1">
    <property type="nucleotide sequence ID" value="NZ_JBHSJJ010000005.1"/>
</dbReference>
<evidence type="ECO:0000259" key="2">
    <source>
        <dbReference type="Pfam" id="PF13304"/>
    </source>
</evidence>
<dbReference type="Gene3D" id="3.20.20.140">
    <property type="entry name" value="Metal-dependent hydrolases"/>
    <property type="match status" value="1"/>
</dbReference>
<dbReference type="InterPro" id="IPR054787">
    <property type="entry name" value="TrlF_ATPase"/>
</dbReference>
<sequence>MNDPRGSIWRKWDLHVHTPYSYLNNGFGNNYDTYVQKLFKKAIAEDIHAIGITDYFTIEGYKKIKTEYIQKEEKLAELFSPEEIEKIKTILILPNIEFRLDKLVNGNRINYHVLFSEELSIDTIEEDFLFDLDFVYEGNPQADDEKWKLKPRNIEALGKKLKEEHAGFATEGDMCVGMKCAVVDDKQITKLLSNKKSKFSGKYLLFAPSDEDLSEISWNGQGHNIRKVLIQKSDGLLASNPNTVKWGLGYFNKSVDDYIKEFGSLKPAIWGSDAHNFDELFKPSNDRYCWIKTDKTFEGLKQITIEPESRVFIGERPDSLIRVEQNPTKYINQLEINKVEDSTLDEIWFEDLSPIPLNSDLVAIIGNKGNGKSALADIIGLVGNTRNYVGFSFLHKEKFRKKRPNRSESFEARLKWENETIDGPIHLSNNPDEALSEKVKYIPQSYLETLCTETDEKKFSEELKKVIFSHVDESEKLGKYSLDELISYKSEEINKGIQGLRNKLSEVNVTIESLEAKSTPDFRSKIEDSLKLKKEELGAHKNNRPVEIKEPKKDLSVKEEQEAIGKQIEEIKEAQKKFEDDIQNKKEVRKNLALKLAILQKFDQSLGNFKEQYDNLKEQYESELAEYDIKLDDVVKFAISKQIIDNGISEAKMEIQTIDNELNEKKEGSLANEHADNERKIKDLQGKLDEPTRKFQEYQDKLKAWEVREKEIIGADDKQGTIKFYEKIVKYLDESLNVEIENRKQERIKIVKSICSEKFKIVQLYKDLYKPVTEFISEYGELMKDYKINLDVSIQLDDFHDKFFARVSRGAKGSFIGTDEGHNILDQITDGVNFNSEDAILSFLDEVLDHLDYDKRNGEERRIADQLKQEYEVKDFYDFLFGLDYLVPNYKLRLGEKNISELSPGERGALLLIFYLLLDKQNIPLIIDQPEENLDNQSVYRILVKFIKEAKKKRQIIIVTHNPNLAVVCDAEQIICVKIEKDNKNRFTLISGGIENPQINAKTVEILEGTFPAFDNRTEKYKVFKYLN</sequence>
<evidence type="ECO:0000313" key="4">
    <source>
        <dbReference type="Proteomes" id="UP001595818"/>
    </source>
</evidence>
<evidence type="ECO:0000256" key="1">
    <source>
        <dbReference type="SAM" id="Coils"/>
    </source>
</evidence>
<reference evidence="4" key="1">
    <citation type="journal article" date="2019" name="Int. J. Syst. Evol. Microbiol.">
        <title>The Global Catalogue of Microorganisms (GCM) 10K type strain sequencing project: providing services to taxonomists for standard genome sequencing and annotation.</title>
        <authorList>
            <consortium name="The Broad Institute Genomics Platform"/>
            <consortium name="The Broad Institute Genome Sequencing Center for Infectious Disease"/>
            <person name="Wu L."/>
            <person name="Ma J."/>
        </authorList>
    </citation>
    <scope>NUCLEOTIDE SEQUENCE [LARGE SCALE GENOMIC DNA]</scope>
    <source>
        <strain evidence="4">CGMCC 4.7466</strain>
    </source>
</reference>
<comment type="caution">
    <text evidence="3">The sequence shown here is derived from an EMBL/GenBank/DDBJ whole genome shotgun (WGS) entry which is preliminary data.</text>
</comment>
<dbReference type="InterPro" id="IPR027417">
    <property type="entry name" value="P-loop_NTPase"/>
</dbReference>
<protein>
    <submittedName>
        <fullName evidence="3">TrlF family AAA-like ATPase</fullName>
    </submittedName>
</protein>
<dbReference type="Proteomes" id="UP001595818">
    <property type="component" value="Unassembled WGS sequence"/>
</dbReference>
<organism evidence="3 4">
    <name type="scientific">Negadavirga shengliensis</name>
    <dbReference type="NCBI Taxonomy" id="1389218"/>
    <lineage>
        <taxon>Bacteria</taxon>
        <taxon>Pseudomonadati</taxon>
        <taxon>Bacteroidota</taxon>
        <taxon>Cytophagia</taxon>
        <taxon>Cytophagales</taxon>
        <taxon>Cyclobacteriaceae</taxon>
        <taxon>Negadavirga</taxon>
    </lineage>
</organism>
<feature type="domain" description="ATPase AAA-type core" evidence="2">
    <location>
        <begin position="892"/>
        <end position="965"/>
    </location>
</feature>
<keyword evidence="1" id="KW-0175">Coiled coil</keyword>
<dbReference type="SUPFAM" id="SSF52540">
    <property type="entry name" value="P-loop containing nucleoside triphosphate hydrolases"/>
    <property type="match status" value="1"/>
</dbReference>
<evidence type="ECO:0000313" key="3">
    <source>
        <dbReference type="EMBL" id="MFC4872092.1"/>
    </source>
</evidence>
<dbReference type="Pfam" id="PF13304">
    <property type="entry name" value="AAA_21"/>
    <property type="match status" value="1"/>
</dbReference>